<evidence type="ECO:0000313" key="12">
    <source>
        <dbReference type="Proteomes" id="UP000265816"/>
    </source>
</evidence>
<dbReference type="InterPro" id="IPR004662">
    <property type="entry name" value="AcgluKinase_fam"/>
</dbReference>
<dbReference type="GO" id="GO:0003991">
    <property type="term" value="F:acetylglutamate kinase activity"/>
    <property type="evidence" value="ECO:0007669"/>
    <property type="project" value="UniProtKB-UniRule"/>
</dbReference>
<dbReference type="GO" id="GO:0005737">
    <property type="term" value="C:cytoplasm"/>
    <property type="evidence" value="ECO:0007669"/>
    <property type="project" value="UniProtKB-SubCell"/>
</dbReference>
<dbReference type="Proteomes" id="UP000265816">
    <property type="component" value="Unassembled WGS sequence"/>
</dbReference>
<dbReference type="PANTHER" id="PTHR23342:SF0">
    <property type="entry name" value="N-ACETYLGLUTAMATE SYNTHASE, MITOCHONDRIAL"/>
    <property type="match status" value="1"/>
</dbReference>
<dbReference type="GO" id="GO:0005524">
    <property type="term" value="F:ATP binding"/>
    <property type="evidence" value="ECO:0007669"/>
    <property type="project" value="UniProtKB-UniRule"/>
</dbReference>
<feature type="site" description="Transition state stabilizer" evidence="9">
    <location>
        <position position="7"/>
    </location>
</feature>
<evidence type="ECO:0000256" key="2">
    <source>
        <dbReference type="ARBA" id="ARBA00022571"/>
    </source>
</evidence>
<comment type="similarity">
    <text evidence="9">Belongs to the acetylglutamate kinase family. ArgB subfamily.</text>
</comment>
<evidence type="ECO:0000256" key="1">
    <source>
        <dbReference type="ARBA" id="ARBA00004828"/>
    </source>
</evidence>
<dbReference type="FunFam" id="3.40.1160.10:FF:000004">
    <property type="entry name" value="Acetylglutamate kinase"/>
    <property type="match status" value="1"/>
</dbReference>
<dbReference type="NCBIfam" id="TIGR00761">
    <property type="entry name" value="argB"/>
    <property type="match status" value="1"/>
</dbReference>
<dbReference type="InterPro" id="IPR001048">
    <property type="entry name" value="Asp/Glu/Uridylate_kinase"/>
</dbReference>
<keyword evidence="7 9" id="KW-0067">ATP-binding</keyword>
<evidence type="ECO:0000256" key="6">
    <source>
        <dbReference type="ARBA" id="ARBA00022777"/>
    </source>
</evidence>
<dbReference type="InterPro" id="IPR036393">
    <property type="entry name" value="AceGlu_kinase-like_sf"/>
</dbReference>
<accession>A0A398B4P7</accession>
<keyword evidence="2 9" id="KW-0055">Arginine biosynthesis</keyword>
<keyword evidence="12" id="KW-1185">Reference proteome</keyword>
<evidence type="ECO:0000256" key="8">
    <source>
        <dbReference type="ARBA" id="ARBA00048141"/>
    </source>
</evidence>
<dbReference type="Gene3D" id="3.40.1160.10">
    <property type="entry name" value="Acetylglutamate kinase-like"/>
    <property type="match status" value="1"/>
</dbReference>
<dbReference type="RefSeq" id="WP_119113054.1">
    <property type="nucleotide sequence ID" value="NZ_CBCSEO010000001.1"/>
</dbReference>
<dbReference type="CDD" id="cd04238">
    <property type="entry name" value="AAK_NAGK-like"/>
    <property type="match status" value="1"/>
</dbReference>
<comment type="subcellular location">
    <subcellularLocation>
        <location evidence="9">Cytoplasm</location>
    </subcellularLocation>
</comment>
<keyword evidence="4 9" id="KW-0808">Transferase</keyword>
<evidence type="ECO:0000256" key="3">
    <source>
        <dbReference type="ARBA" id="ARBA00022605"/>
    </source>
</evidence>
<dbReference type="OrthoDB" id="9803155at2"/>
<dbReference type="AlphaFoldDB" id="A0A398B4P7"/>
<evidence type="ECO:0000256" key="9">
    <source>
        <dbReference type="HAMAP-Rule" id="MF_00082"/>
    </source>
</evidence>
<comment type="pathway">
    <text evidence="1 9">Amino-acid biosynthesis; L-arginine biosynthesis; N(2)-acetyl-L-ornithine from L-glutamate: step 2/4.</text>
</comment>
<reference evidence="11 12" key="1">
    <citation type="submission" date="2018-08" db="EMBL/GenBank/DDBJ databases">
        <title>Bacillus jemisoniae sp. nov., Bacillus chryseoplanitiae sp. nov., Bacillus resnikiae sp. nov., and Bacillus frankliniae sp. nov., isolated from Viking spacecraft and associated surfaces.</title>
        <authorList>
            <person name="Seuylemezian A."/>
            <person name="Vaishampayan P."/>
        </authorList>
    </citation>
    <scope>NUCLEOTIDE SEQUENCE [LARGE SCALE GENOMIC DNA]</scope>
    <source>
        <strain evidence="11 12">JJ-247</strain>
    </source>
</reference>
<dbReference type="SUPFAM" id="SSF53633">
    <property type="entry name" value="Carbamate kinase-like"/>
    <property type="match status" value="1"/>
</dbReference>
<comment type="function">
    <text evidence="9">Catalyzes the ATP-dependent phosphorylation of N-acetyl-L-glutamate.</text>
</comment>
<protein>
    <recommendedName>
        <fullName evidence="9">Acetylglutamate kinase</fullName>
        <ecNumber evidence="9">2.7.2.8</ecNumber>
    </recommendedName>
    <alternativeName>
        <fullName evidence="9">N-acetyl-L-glutamate 5-phosphotransferase</fullName>
    </alternativeName>
    <alternativeName>
        <fullName evidence="9">NAG kinase</fullName>
        <shortName evidence="9">NAGK</shortName>
    </alternativeName>
</protein>
<comment type="caution">
    <text evidence="11">The sequence shown here is derived from an EMBL/GenBank/DDBJ whole genome shotgun (WGS) entry which is preliminary data.</text>
</comment>
<dbReference type="PIRSF" id="PIRSF000728">
    <property type="entry name" value="NAGK"/>
    <property type="match status" value="1"/>
</dbReference>
<keyword evidence="3 9" id="KW-0028">Amino-acid biosynthesis</keyword>
<organism evidence="11 12">
    <name type="scientific">Mesobacillus zeae</name>
    <dbReference type="NCBI Taxonomy" id="1917180"/>
    <lineage>
        <taxon>Bacteria</taxon>
        <taxon>Bacillati</taxon>
        <taxon>Bacillota</taxon>
        <taxon>Bacilli</taxon>
        <taxon>Bacillales</taxon>
        <taxon>Bacillaceae</taxon>
        <taxon>Mesobacillus</taxon>
    </lineage>
</organism>
<feature type="domain" description="Aspartate/glutamate/uridylate kinase" evidence="10">
    <location>
        <begin position="3"/>
        <end position="233"/>
    </location>
</feature>
<name>A0A398B4P7_9BACI</name>
<keyword evidence="6 9" id="KW-0418">Kinase</keyword>
<feature type="binding site" evidence="9">
    <location>
        <position position="62"/>
    </location>
    <ligand>
        <name>substrate</name>
    </ligand>
</feature>
<evidence type="ECO:0000256" key="7">
    <source>
        <dbReference type="ARBA" id="ARBA00022840"/>
    </source>
</evidence>
<sequence>MDILVLKCGGSIMDRLSGDFFQSLKELIRNGIQPVIVHGGGPAINSMLALYNMPPKFKDGLRVTCERTMQIVETVLSGQTNRKLVGMLDKTGLKAIGLNGSDGKCLQAEYINRQELGYVGKVTSVRKETILVWLKEGFIPVITPVASGADGARLNVNADYAAAAIARELGADRCVFVTDVEGIIIEGSVVQETTPGEIETHISSGNIYGGMIPKVQSAMDLLSEGIGKVMIVSGKKAFYSKGKWNGTIIAAKEGIKK</sequence>
<dbReference type="UniPathway" id="UPA00068">
    <property type="reaction ID" value="UER00107"/>
</dbReference>
<evidence type="ECO:0000256" key="4">
    <source>
        <dbReference type="ARBA" id="ARBA00022679"/>
    </source>
</evidence>
<dbReference type="PANTHER" id="PTHR23342">
    <property type="entry name" value="N-ACETYLGLUTAMATE SYNTHASE"/>
    <property type="match status" value="1"/>
</dbReference>
<evidence type="ECO:0000256" key="5">
    <source>
        <dbReference type="ARBA" id="ARBA00022741"/>
    </source>
</evidence>
<feature type="binding site" evidence="9">
    <location>
        <position position="155"/>
    </location>
    <ligand>
        <name>substrate</name>
    </ligand>
</feature>
<evidence type="ECO:0000313" key="11">
    <source>
        <dbReference type="EMBL" id="RID84551.1"/>
    </source>
</evidence>
<evidence type="ECO:0000259" key="10">
    <source>
        <dbReference type="Pfam" id="PF00696"/>
    </source>
</evidence>
<feature type="binding site" evidence="9">
    <location>
        <begin position="40"/>
        <end position="41"/>
    </location>
    <ligand>
        <name>substrate</name>
    </ligand>
</feature>
<keyword evidence="5 9" id="KW-0547">Nucleotide-binding</keyword>
<dbReference type="EC" id="2.7.2.8" evidence="9"/>
<proteinExistence type="inferred from homology"/>
<gene>
    <name evidence="9 11" type="primary">argB</name>
    <name evidence="11" type="ORF">D1970_11690</name>
</gene>
<dbReference type="GO" id="GO:0042450">
    <property type="term" value="P:L-arginine biosynthetic process via ornithine"/>
    <property type="evidence" value="ECO:0007669"/>
    <property type="project" value="UniProtKB-UniRule"/>
</dbReference>
<dbReference type="InterPro" id="IPR037528">
    <property type="entry name" value="ArgB"/>
</dbReference>
<dbReference type="EMBL" id="QWVT01000019">
    <property type="protein sequence ID" value="RID84551.1"/>
    <property type="molecule type" value="Genomic_DNA"/>
</dbReference>
<keyword evidence="9" id="KW-0963">Cytoplasm</keyword>
<dbReference type="HAMAP" id="MF_00082">
    <property type="entry name" value="ArgB"/>
    <property type="match status" value="1"/>
</dbReference>
<feature type="site" description="Transition state stabilizer" evidence="9">
    <location>
        <position position="214"/>
    </location>
</feature>
<dbReference type="Pfam" id="PF00696">
    <property type="entry name" value="AA_kinase"/>
    <property type="match status" value="1"/>
</dbReference>
<comment type="catalytic activity">
    <reaction evidence="8 9">
        <text>N-acetyl-L-glutamate + ATP = N-acetyl-L-glutamyl 5-phosphate + ADP</text>
        <dbReference type="Rhea" id="RHEA:14629"/>
        <dbReference type="ChEBI" id="CHEBI:30616"/>
        <dbReference type="ChEBI" id="CHEBI:44337"/>
        <dbReference type="ChEBI" id="CHEBI:57936"/>
        <dbReference type="ChEBI" id="CHEBI:456216"/>
        <dbReference type="EC" id="2.7.2.8"/>
    </reaction>
</comment>